<keyword evidence="1" id="KW-1133">Transmembrane helix</keyword>
<dbReference type="Gene3D" id="3.10.620.30">
    <property type="match status" value="1"/>
</dbReference>
<accession>A0A1G5AM59</accession>
<proteinExistence type="predicted"/>
<keyword evidence="1" id="KW-0472">Membrane</keyword>
<protein>
    <recommendedName>
        <fullName evidence="2">Transglutaminase-like domain-containing protein</fullName>
    </recommendedName>
</protein>
<dbReference type="EMBL" id="FMUS01000001">
    <property type="protein sequence ID" value="SCX78967.1"/>
    <property type="molecule type" value="Genomic_DNA"/>
</dbReference>
<evidence type="ECO:0000256" key="1">
    <source>
        <dbReference type="SAM" id="Phobius"/>
    </source>
</evidence>
<dbReference type="AlphaFoldDB" id="A0A1G5AM59"/>
<evidence type="ECO:0000313" key="3">
    <source>
        <dbReference type="EMBL" id="SCX78967.1"/>
    </source>
</evidence>
<feature type="transmembrane region" description="Helical" evidence="1">
    <location>
        <begin position="160"/>
        <end position="181"/>
    </location>
</feature>
<dbReference type="STRING" id="1120976.SAMN03080606_00202"/>
<dbReference type="SUPFAM" id="SSF54001">
    <property type="entry name" value="Cysteine proteinases"/>
    <property type="match status" value="1"/>
</dbReference>
<feature type="transmembrane region" description="Helical" evidence="1">
    <location>
        <begin position="615"/>
        <end position="637"/>
    </location>
</feature>
<feature type="transmembrane region" description="Helical" evidence="1">
    <location>
        <begin position="114"/>
        <end position="133"/>
    </location>
</feature>
<sequence length="755" mass="88189">MKKELNVNQKFNYTLVYLLMVFTLAYTISNVLGIATVGIGKLIISVMVGTAVQLLFFFPFAFYVLLFVGFLTFLALNYYRPDVVFGVVDWLFNFVDNVWSYMRGYETILPQHTTPLWIILIGLISIYTLIIVFKAKKIAMLLPVYIGVFIYYWYNYVDAAYIMMIVFFFLYILLYGMEKYLFASQSWREENATVIDEIFQPWIKISMSYGLLIIMIASFLPKGDSLIQWYWLEDKVAQHFPAISDLRNDIMYSRGMAQGQLFDFSQTGFQDQPGQLGGPVELKDQLVMKVKAPQPMYLRGNVKTLYQDNNWWFGEREELLFSNILPREVFLGKEVSIEITNLNFASYTLFSPYQPIEVSIDNRSKMWIDRNYQITLQGARYKNESYKVKAIIPTTDIEIGHENIRASNIHSQFLQIPEDFPTSISDLAQRITRSGQTPHQKALLLEDFLRNNFTYSLEVPHTPLNKDFIEYFLFQSKEGYCTYFASSMAMMLRTLEIPSRYIEGFRMFETTEDGYYEVRQRNAHAWVEAYFDSVGWVTFEPTPAFTPPQQPQADLTALAASGNNSVYVDEMDQLLQQMENSRGEAAYYNPEASWEGNAVTSEDPDIGIWNKLKHLLPIIIIILLFGILPIRAAYMYFSINKYIEKLKNKDTKGIYLYKNILELIKVLGYPIGTGETPSEYARRVNVNVYVPKQDLREISNLYLSAKYSNTDLDEIDKQKIMEYFIYIDKKTRYQLGYWRYLYIKYVKGSLFTIYY</sequence>
<dbReference type="Pfam" id="PF01841">
    <property type="entry name" value="Transglut_core"/>
    <property type="match status" value="1"/>
</dbReference>
<dbReference type="InterPro" id="IPR052901">
    <property type="entry name" value="Bact_TGase-like"/>
</dbReference>
<dbReference type="InterPro" id="IPR038765">
    <property type="entry name" value="Papain-like_cys_pep_sf"/>
</dbReference>
<feature type="domain" description="Transglutaminase-like" evidence="2">
    <location>
        <begin position="473"/>
        <end position="543"/>
    </location>
</feature>
<dbReference type="RefSeq" id="WP_176758806.1">
    <property type="nucleotide sequence ID" value="NZ_FMUS01000001.1"/>
</dbReference>
<feature type="transmembrane region" description="Helical" evidence="1">
    <location>
        <begin position="83"/>
        <end position="102"/>
    </location>
</feature>
<keyword evidence="4" id="KW-1185">Reference proteome</keyword>
<dbReference type="SMART" id="SM00460">
    <property type="entry name" value="TGc"/>
    <property type="match status" value="1"/>
</dbReference>
<dbReference type="Pfam" id="PF13559">
    <property type="entry name" value="DUF4129"/>
    <property type="match status" value="1"/>
</dbReference>
<evidence type="ECO:0000313" key="4">
    <source>
        <dbReference type="Proteomes" id="UP000198636"/>
    </source>
</evidence>
<feature type="transmembrane region" description="Helical" evidence="1">
    <location>
        <begin position="202"/>
        <end position="220"/>
    </location>
</feature>
<feature type="transmembrane region" description="Helical" evidence="1">
    <location>
        <begin position="51"/>
        <end position="76"/>
    </location>
</feature>
<feature type="transmembrane region" description="Helical" evidence="1">
    <location>
        <begin position="138"/>
        <end position="154"/>
    </location>
</feature>
<gene>
    <name evidence="3" type="ORF">SAMN03080606_00202</name>
</gene>
<name>A0A1G5AM59_9FIRM</name>
<evidence type="ECO:0000259" key="2">
    <source>
        <dbReference type="SMART" id="SM00460"/>
    </source>
</evidence>
<dbReference type="Proteomes" id="UP000198636">
    <property type="component" value="Unassembled WGS sequence"/>
</dbReference>
<dbReference type="PANTHER" id="PTHR42736:SF1">
    <property type="entry name" value="PROTEIN-GLUTAMINE GAMMA-GLUTAMYLTRANSFERASE"/>
    <property type="match status" value="1"/>
</dbReference>
<dbReference type="PANTHER" id="PTHR42736">
    <property type="entry name" value="PROTEIN-GLUTAMINE GAMMA-GLUTAMYLTRANSFERASE"/>
    <property type="match status" value="1"/>
</dbReference>
<keyword evidence="1" id="KW-0812">Transmembrane</keyword>
<dbReference type="InterPro" id="IPR002931">
    <property type="entry name" value="Transglutaminase-like"/>
</dbReference>
<reference evidence="3 4" key="1">
    <citation type="submission" date="2016-10" db="EMBL/GenBank/DDBJ databases">
        <authorList>
            <person name="de Groot N.N."/>
        </authorList>
    </citation>
    <scope>NUCLEOTIDE SEQUENCE [LARGE SCALE GENOMIC DNA]</scope>
    <source>
        <strain evidence="3 4">DSM 18978</strain>
    </source>
</reference>
<organism evidence="3 4">
    <name type="scientific">Alkaliphilus peptidifermentans DSM 18978</name>
    <dbReference type="NCBI Taxonomy" id="1120976"/>
    <lineage>
        <taxon>Bacteria</taxon>
        <taxon>Bacillati</taxon>
        <taxon>Bacillota</taxon>
        <taxon>Clostridia</taxon>
        <taxon>Peptostreptococcales</taxon>
        <taxon>Natronincolaceae</taxon>
        <taxon>Alkaliphilus</taxon>
    </lineage>
</organism>
<feature type="transmembrane region" description="Helical" evidence="1">
    <location>
        <begin position="12"/>
        <end position="39"/>
    </location>
</feature>
<dbReference type="InterPro" id="IPR025403">
    <property type="entry name" value="TgpA-like_C"/>
</dbReference>